<dbReference type="STRING" id="160660.BJI67_07475"/>
<feature type="domain" description="DHHA1" evidence="8">
    <location>
        <begin position="363"/>
        <end position="456"/>
    </location>
</feature>
<dbReference type="Pfam" id="PF17768">
    <property type="entry name" value="RecJ_OB"/>
    <property type="match status" value="1"/>
</dbReference>
<keyword evidence="11" id="KW-1185">Reference proteome</keyword>
<comment type="caution">
    <text evidence="10">The sequence shown here is derived from an EMBL/GenBank/DDBJ whole genome shotgun (WGS) entry which is preliminary data.</text>
</comment>
<name>A0A1A6C839_9GAMM</name>
<evidence type="ECO:0000259" key="8">
    <source>
        <dbReference type="Pfam" id="PF02272"/>
    </source>
</evidence>
<reference evidence="10 11" key="1">
    <citation type="journal article" date="2014" name="Genome Announc.">
        <title>Draft Genome Sequence of the Iron-Oxidizing, Acidophilic, and Halotolerant 'Thiobacillus prosperus' Type Strain DSM 5130.</title>
        <authorList>
            <person name="Ossandon F.J."/>
            <person name="Cardenas J.P."/>
            <person name="Corbett M."/>
            <person name="Quatrini R."/>
            <person name="Holmes D.S."/>
            <person name="Watkin E."/>
        </authorList>
    </citation>
    <scope>NUCLEOTIDE SEQUENCE [LARGE SCALE GENOMIC DNA]</scope>
    <source>
        <strain evidence="10 11">DSM 5130</strain>
    </source>
</reference>
<dbReference type="SUPFAM" id="SSF64182">
    <property type="entry name" value="DHH phosphoesterases"/>
    <property type="match status" value="1"/>
</dbReference>
<dbReference type="OrthoDB" id="9809852at2"/>
<evidence type="ECO:0000313" key="10">
    <source>
        <dbReference type="EMBL" id="OBS10715.1"/>
    </source>
</evidence>
<dbReference type="InterPro" id="IPR041122">
    <property type="entry name" value="RecJ_OB"/>
</dbReference>
<dbReference type="GO" id="GO:0006281">
    <property type="term" value="P:DNA repair"/>
    <property type="evidence" value="ECO:0007669"/>
    <property type="project" value="InterPro"/>
</dbReference>
<evidence type="ECO:0000256" key="6">
    <source>
        <dbReference type="SAM" id="Coils"/>
    </source>
</evidence>
<dbReference type="Pfam" id="PF02272">
    <property type="entry name" value="DHHA1"/>
    <property type="match status" value="1"/>
</dbReference>
<keyword evidence="6" id="KW-0175">Coiled coil</keyword>
<evidence type="ECO:0000259" key="7">
    <source>
        <dbReference type="Pfam" id="PF01368"/>
    </source>
</evidence>
<dbReference type="InterPro" id="IPR001667">
    <property type="entry name" value="DDH_dom"/>
</dbReference>
<dbReference type="InterPro" id="IPR003156">
    <property type="entry name" value="DHHA1_dom"/>
</dbReference>
<dbReference type="Gene3D" id="3.90.1640.30">
    <property type="match status" value="1"/>
</dbReference>
<protein>
    <recommendedName>
        <fullName evidence="2">Single-stranded-DNA-specific exonuclease RecJ</fullName>
    </recommendedName>
</protein>
<dbReference type="RefSeq" id="WP_065089146.1">
    <property type="nucleotide sequence ID" value="NZ_JQSG02000001.1"/>
</dbReference>
<accession>A0A1A6C839</accession>
<comment type="similarity">
    <text evidence="1">Belongs to the RecJ family.</text>
</comment>
<dbReference type="AlphaFoldDB" id="A0A1A6C839"/>
<evidence type="ECO:0000256" key="3">
    <source>
        <dbReference type="ARBA" id="ARBA00022722"/>
    </source>
</evidence>
<dbReference type="NCBIfam" id="TIGR00644">
    <property type="entry name" value="recJ"/>
    <property type="match status" value="1"/>
</dbReference>
<dbReference type="InterPro" id="IPR004610">
    <property type="entry name" value="RecJ"/>
</dbReference>
<evidence type="ECO:0000256" key="5">
    <source>
        <dbReference type="ARBA" id="ARBA00022839"/>
    </source>
</evidence>
<dbReference type="InterPro" id="IPR051673">
    <property type="entry name" value="SSDNA_exonuclease_RecJ"/>
</dbReference>
<dbReference type="FunFam" id="3.90.1640.30:FF:000001">
    <property type="entry name" value="Single-stranded-DNA-specific exonuclease RecJ"/>
    <property type="match status" value="1"/>
</dbReference>
<evidence type="ECO:0000256" key="1">
    <source>
        <dbReference type="ARBA" id="ARBA00005915"/>
    </source>
</evidence>
<dbReference type="EMBL" id="JQSG02000001">
    <property type="protein sequence ID" value="OBS10715.1"/>
    <property type="molecule type" value="Genomic_DNA"/>
</dbReference>
<dbReference type="InterPro" id="IPR038763">
    <property type="entry name" value="DHH_sf"/>
</dbReference>
<evidence type="ECO:0000313" key="11">
    <source>
        <dbReference type="Proteomes" id="UP000029273"/>
    </source>
</evidence>
<feature type="domain" description="DDH" evidence="7">
    <location>
        <begin position="74"/>
        <end position="233"/>
    </location>
</feature>
<dbReference type="Proteomes" id="UP000029273">
    <property type="component" value="Unassembled WGS sequence"/>
</dbReference>
<feature type="domain" description="RecJ OB" evidence="9">
    <location>
        <begin position="471"/>
        <end position="574"/>
    </location>
</feature>
<dbReference type="Pfam" id="PF01368">
    <property type="entry name" value="DHH"/>
    <property type="match status" value="1"/>
</dbReference>
<keyword evidence="3" id="KW-0540">Nuclease</keyword>
<dbReference type="PANTHER" id="PTHR30255:SF2">
    <property type="entry name" value="SINGLE-STRANDED-DNA-SPECIFIC EXONUCLEASE RECJ"/>
    <property type="match status" value="1"/>
</dbReference>
<dbReference type="PANTHER" id="PTHR30255">
    <property type="entry name" value="SINGLE-STRANDED-DNA-SPECIFIC EXONUCLEASE RECJ"/>
    <property type="match status" value="1"/>
</dbReference>
<evidence type="ECO:0000256" key="4">
    <source>
        <dbReference type="ARBA" id="ARBA00022801"/>
    </source>
</evidence>
<evidence type="ECO:0000256" key="2">
    <source>
        <dbReference type="ARBA" id="ARBA00019841"/>
    </source>
</evidence>
<gene>
    <name evidence="10" type="ORF">Thpro_020431</name>
</gene>
<organism evidence="10 11">
    <name type="scientific">Acidihalobacter prosperus</name>
    <dbReference type="NCBI Taxonomy" id="160660"/>
    <lineage>
        <taxon>Bacteria</taxon>
        <taxon>Pseudomonadati</taxon>
        <taxon>Pseudomonadota</taxon>
        <taxon>Gammaproteobacteria</taxon>
        <taxon>Chromatiales</taxon>
        <taxon>Ectothiorhodospiraceae</taxon>
        <taxon>Acidihalobacter</taxon>
    </lineage>
</organism>
<dbReference type="GO" id="GO:0006310">
    <property type="term" value="P:DNA recombination"/>
    <property type="evidence" value="ECO:0007669"/>
    <property type="project" value="InterPro"/>
</dbReference>
<feature type="coiled-coil region" evidence="6">
    <location>
        <begin position="308"/>
        <end position="342"/>
    </location>
</feature>
<evidence type="ECO:0000259" key="9">
    <source>
        <dbReference type="Pfam" id="PF17768"/>
    </source>
</evidence>
<dbReference type="Gene3D" id="3.10.310.30">
    <property type="match status" value="1"/>
</dbReference>
<dbReference type="GO" id="GO:0003676">
    <property type="term" value="F:nucleic acid binding"/>
    <property type="evidence" value="ECO:0007669"/>
    <property type="project" value="InterPro"/>
</dbReference>
<sequence length="591" mass="63463">MRHPRPLLRRRSVAAHALPDSVPPLLRRIYAARGATAAEGLVRDLNGLADYRPLGGMEAAVDCLEQALREQWPVMIVGDYDADGATSTALAIEALRSLGAQHVGYLVPNRFTQGYGLSPALAEEAAARGARLLITVDNGIAAHSGVRAARAAGMAVLITDHHLPGEVLPEADAIVNPNLPGDIFPSKSLAGVGVIFYVMLALRARLRTQSWFEAHGRPTPNFAELLDLVAVGTVADVVALDANNRILVEQGLRRIRAGRARAGVRALLRVAGRDPARVAASDLGFAIGPRLNATGRLDDMALGIECLLATDETRAATLAQRLDALNRERRELEQDMREQAMSAVEAAFARLDGDALPDGLCLFDPDWHEGVVGLVAGRVKERFHRPVAVFAPGADGMLKGSLRSVPGIHIRDVLADMAARDPDLLPRFGGHAMAAGLSLEATRLDAFSALFAQAVSRHADDEALQPVLWSDGELAPGEFDLQTAEALRAGGPWGQGFPEPLFDGVFAVHAAREVGQGHLKLQLRDPRDGRLHEAIAFHYAELGMSPDGGRDEARYAFRLDVNEYRGERRPQLLVTGYDLIVDEAGGDSAHI</sequence>
<keyword evidence="4" id="KW-0378">Hydrolase</keyword>
<keyword evidence="5 10" id="KW-0269">Exonuclease</keyword>
<proteinExistence type="inferred from homology"/>
<dbReference type="GO" id="GO:0008409">
    <property type="term" value="F:5'-3' exonuclease activity"/>
    <property type="evidence" value="ECO:0007669"/>
    <property type="project" value="InterPro"/>
</dbReference>